<evidence type="ECO:0000256" key="4">
    <source>
        <dbReference type="ARBA" id="ARBA00022806"/>
    </source>
</evidence>
<dbReference type="GO" id="GO:0016887">
    <property type="term" value="F:ATP hydrolysis activity"/>
    <property type="evidence" value="ECO:0007669"/>
    <property type="project" value="InterPro"/>
</dbReference>
<keyword evidence="4" id="KW-0347">Helicase</keyword>
<gene>
    <name evidence="8" type="ORF">MNOR_LOCUS5996</name>
</gene>
<comment type="caution">
    <text evidence="8">The sequence shown here is derived from an EMBL/GenBank/DDBJ whole genome shotgun (WGS) entry which is preliminary data.</text>
</comment>
<evidence type="ECO:0000256" key="1">
    <source>
        <dbReference type="ARBA" id="ARBA00004123"/>
    </source>
</evidence>
<dbReference type="Proteomes" id="UP001497623">
    <property type="component" value="Unassembled WGS sequence"/>
</dbReference>
<organism evidence="8 9">
    <name type="scientific">Meganyctiphanes norvegica</name>
    <name type="common">Northern krill</name>
    <name type="synonym">Thysanopoda norvegica</name>
    <dbReference type="NCBI Taxonomy" id="48144"/>
    <lineage>
        <taxon>Eukaryota</taxon>
        <taxon>Metazoa</taxon>
        <taxon>Ecdysozoa</taxon>
        <taxon>Arthropoda</taxon>
        <taxon>Crustacea</taxon>
        <taxon>Multicrustacea</taxon>
        <taxon>Malacostraca</taxon>
        <taxon>Eumalacostraca</taxon>
        <taxon>Eucarida</taxon>
        <taxon>Euphausiacea</taxon>
        <taxon>Euphausiidae</taxon>
        <taxon>Meganyctiphanes</taxon>
    </lineage>
</organism>
<name>A0AAV2Q0T5_MEGNR</name>
<evidence type="ECO:0000313" key="8">
    <source>
        <dbReference type="EMBL" id="CAL4066811.1"/>
    </source>
</evidence>
<dbReference type="InterPro" id="IPR044574">
    <property type="entry name" value="ARIP4-like"/>
</dbReference>
<evidence type="ECO:0000256" key="6">
    <source>
        <dbReference type="ARBA" id="ARBA00023125"/>
    </source>
</evidence>
<keyword evidence="7" id="KW-0539">Nucleus</keyword>
<reference evidence="8 9" key="1">
    <citation type="submission" date="2024-05" db="EMBL/GenBank/DDBJ databases">
        <authorList>
            <person name="Wallberg A."/>
        </authorList>
    </citation>
    <scope>NUCLEOTIDE SEQUENCE [LARGE SCALE GENOMIC DNA]</scope>
</reference>
<evidence type="ECO:0000256" key="7">
    <source>
        <dbReference type="ARBA" id="ARBA00023242"/>
    </source>
</evidence>
<dbReference type="GO" id="GO:0003677">
    <property type="term" value="F:DNA binding"/>
    <property type="evidence" value="ECO:0007669"/>
    <property type="project" value="UniProtKB-KW"/>
</dbReference>
<protein>
    <submittedName>
        <fullName evidence="8">Uncharacterized protein</fullName>
    </submittedName>
</protein>
<dbReference type="PANTHER" id="PTHR45797">
    <property type="entry name" value="RAD54-LIKE"/>
    <property type="match status" value="1"/>
</dbReference>
<dbReference type="PANTHER" id="PTHR45797:SF3">
    <property type="entry name" value="TRANSCRIPTIONAL REGULATOR ATRX HOMOLOG"/>
    <property type="match status" value="1"/>
</dbReference>
<keyword evidence="9" id="KW-1185">Reference proteome</keyword>
<comment type="subcellular location">
    <subcellularLocation>
        <location evidence="1">Nucleus</location>
    </subcellularLocation>
</comment>
<keyword evidence="3" id="KW-0547">Nucleotide-binding</keyword>
<accession>A0AAV2Q0T5</accession>
<keyword evidence="6" id="KW-0238">DNA-binding</keyword>
<dbReference type="AlphaFoldDB" id="A0AAV2Q0T5"/>
<proteinExistence type="inferred from homology"/>
<evidence type="ECO:0000256" key="3">
    <source>
        <dbReference type="ARBA" id="ARBA00022741"/>
    </source>
</evidence>
<sequence>MAELAELYKYTPADVDNRQIYHFPEDRLLAELLRRQKKWIVDYHEQDSLLENIENEELSEEERKAAWEEYGKEREEKEMAKISNHQSPPPLIKLENEDEDEVQIIKHHNGNNINKELSSFSIKDQSLQQLTSVYLSDDYHQLNSTFQSQMCGGSFTETRNPFRENISNQLHSIQSSTPNTLESTFYANDFHINSDFYDPLFSSKHSDLMQISHRNMTEFDKNSDNFEQFDLHSHDNQRSFYENDPFRISAIDTIHRERDPWESHSDPLNYNDSTTVKYSPVMSSEYEEDPLRIVDSAYNNDANHLNCDAYSLKSNDYEWISEPNSPVMPSAPFTPGEMNDYEIQNLLIKEHLL</sequence>
<dbReference type="EMBL" id="CAXKWB010002394">
    <property type="protein sequence ID" value="CAL4066811.1"/>
    <property type="molecule type" value="Genomic_DNA"/>
</dbReference>
<dbReference type="GO" id="GO:0005524">
    <property type="term" value="F:ATP binding"/>
    <property type="evidence" value="ECO:0007669"/>
    <property type="project" value="UniProtKB-KW"/>
</dbReference>
<dbReference type="GO" id="GO:0005634">
    <property type="term" value="C:nucleus"/>
    <property type="evidence" value="ECO:0007669"/>
    <property type="project" value="UniProtKB-SubCell"/>
</dbReference>
<comment type="similarity">
    <text evidence="2">Belongs to the SNF2/RAD54 helicase family.</text>
</comment>
<evidence type="ECO:0000256" key="5">
    <source>
        <dbReference type="ARBA" id="ARBA00022840"/>
    </source>
</evidence>
<dbReference type="GO" id="GO:0004386">
    <property type="term" value="F:helicase activity"/>
    <property type="evidence" value="ECO:0007669"/>
    <property type="project" value="UniProtKB-KW"/>
</dbReference>
<keyword evidence="5" id="KW-0067">ATP-binding</keyword>
<evidence type="ECO:0000256" key="2">
    <source>
        <dbReference type="ARBA" id="ARBA00007025"/>
    </source>
</evidence>
<evidence type="ECO:0000313" key="9">
    <source>
        <dbReference type="Proteomes" id="UP001497623"/>
    </source>
</evidence>
<keyword evidence="4" id="KW-0378">Hydrolase</keyword>